<protein>
    <recommendedName>
        <fullName evidence="1">NAD-dependent epimerase/dehydratase domain-containing protein</fullName>
    </recommendedName>
</protein>
<dbReference type="Gene3D" id="3.40.50.720">
    <property type="entry name" value="NAD(P)-binding Rossmann-like Domain"/>
    <property type="match status" value="1"/>
</dbReference>
<comment type="caution">
    <text evidence="2">The sequence shown here is derived from an EMBL/GenBank/DDBJ whole genome shotgun (WGS) entry which is preliminary data.</text>
</comment>
<accession>A0A5C6M3K9</accession>
<gene>
    <name evidence="2" type="ORF">E3A20_15370</name>
</gene>
<evidence type="ECO:0000313" key="3">
    <source>
        <dbReference type="Proteomes" id="UP000321083"/>
    </source>
</evidence>
<dbReference type="InterPro" id="IPR001509">
    <property type="entry name" value="Epimerase_deHydtase"/>
</dbReference>
<sequence length="33" mass="3379">MQGKTILITGGAGFIGSHLADRLIAQGNKVIVV</sequence>
<reference evidence="2 3" key="1">
    <citation type="submission" date="2019-08" db="EMBL/GenBank/DDBJ databases">
        <title>100 year-old enigma solved: identification of Planctomyces bekefii, the type genus and species of the phylum Planctomycetes.</title>
        <authorList>
            <person name="Svetlana D.N."/>
            <person name="Overmann J."/>
        </authorList>
    </citation>
    <scope>NUCLEOTIDE SEQUENCE [LARGE SCALE GENOMIC DNA]</scope>
    <source>
        <strain evidence="2">Phe10_nw2017</strain>
    </source>
</reference>
<dbReference type="InterPro" id="IPR036291">
    <property type="entry name" value="NAD(P)-bd_dom_sf"/>
</dbReference>
<dbReference type="Proteomes" id="UP000321083">
    <property type="component" value="Unassembled WGS sequence"/>
</dbReference>
<dbReference type="EMBL" id="SRHE01000307">
    <property type="protein sequence ID" value="TWW09330.1"/>
    <property type="molecule type" value="Genomic_DNA"/>
</dbReference>
<feature type="non-terminal residue" evidence="2">
    <location>
        <position position="33"/>
    </location>
</feature>
<name>A0A5C6M3K9_9PLAN</name>
<reference evidence="2 3" key="2">
    <citation type="submission" date="2019-08" db="EMBL/GenBank/DDBJ databases">
        <authorList>
            <person name="Henke P."/>
        </authorList>
    </citation>
    <scope>NUCLEOTIDE SEQUENCE [LARGE SCALE GENOMIC DNA]</scope>
    <source>
        <strain evidence="2">Phe10_nw2017</strain>
    </source>
</reference>
<evidence type="ECO:0000313" key="2">
    <source>
        <dbReference type="EMBL" id="TWW09330.1"/>
    </source>
</evidence>
<evidence type="ECO:0000259" key="1">
    <source>
        <dbReference type="Pfam" id="PF01370"/>
    </source>
</evidence>
<dbReference type="SUPFAM" id="SSF51735">
    <property type="entry name" value="NAD(P)-binding Rossmann-fold domains"/>
    <property type="match status" value="1"/>
</dbReference>
<proteinExistence type="predicted"/>
<dbReference type="Pfam" id="PF01370">
    <property type="entry name" value="Epimerase"/>
    <property type="match status" value="1"/>
</dbReference>
<dbReference type="AlphaFoldDB" id="A0A5C6M3K9"/>
<feature type="domain" description="NAD-dependent epimerase/dehydratase" evidence="1">
    <location>
        <begin position="6"/>
        <end position="33"/>
    </location>
</feature>
<keyword evidence="3" id="KW-1185">Reference proteome</keyword>
<organism evidence="2 3">
    <name type="scientific">Planctomyces bekefii</name>
    <dbReference type="NCBI Taxonomy" id="1653850"/>
    <lineage>
        <taxon>Bacteria</taxon>
        <taxon>Pseudomonadati</taxon>
        <taxon>Planctomycetota</taxon>
        <taxon>Planctomycetia</taxon>
        <taxon>Planctomycetales</taxon>
        <taxon>Planctomycetaceae</taxon>
        <taxon>Planctomyces</taxon>
    </lineage>
</organism>